<organism evidence="2">
    <name type="scientific">Phaeocystis antarctica</name>
    <dbReference type="NCBI Taxonomy" id="33657"/>
    <lineage>
        <taxon>Eukaryota</taxon>
        <taxon>Haptista</taxon>
        <taxon>Haptophyta</taxon>
        <taxon>Prymnesiophyceae</taxon>
        <taxon>Phaeocystales</taxon>
        <taxon>Phaeocystaceae</taxon>
        <taxon>Phaeocystis</taxon>
    </lineage>
</organism>
<feature type="chain" id="PRO_5030806632" evidence="1">
    <location>
        <begin position="17"/>
        <end position="126"/>
    </location>
</feature>
<proteinExistence type="predicted"/>
<reference evidence="2" key="1">
    <citation type="submission" date="2021-01" db="EMBL/GenBank/DDBJ databases">
        <authorList>
            <person name="Corre E."/>
            <person name="Pelletier E."/>
            <person name="Niang G."/>
            <person name="Scheremetjew M."/>
            <person name="Finn R."/>
            <person name="Kale V."/>
            <person name="Holt S."/>
            <person name="Cochrane G."/>
            <person name="Meng A."/>
            <person name="Brown T."/>
            <person name="Cohen L."/>
        </authorList>
    </citation>
    <scope>NUCLEOTIDE SEQUENCE</scope>
    <source>
        <strain evidence="2">CCMP1374</strain>
    </source>
</reference>
<accession>A0A7S0F396</accession>
<dbReference type="EMBL" id="HBEP01028632">
    <property type="protein sequence ID" value="CAD8501494.1"/>
    <property type="molecule type" value="Transcribed_RNA"/>
</dbReference>
<keyword evidence="1" id="KW-0732">Signal</keyword>
<evidence type="ECO:0000313" key="2">
    <source>
        <dbReference type="EMBL" id="CAD8501494.1"/>
    </source>
</evidence>
<name>A0A7S0F396_9EUKA</name>
<sequence>MKLSACLLALVGCASGLLISPPALPRAGMATRSSAVFMQEDDQTGRGISGSLGGGKKTADVEKNPIAEAGSLAAFVIVFAAITYGGLNPDVVEGFAASNAKCVEGTIVRGEKIKCELVDGIPTRVR</sequence>
<gene>
    <name evidence="2" type="ORF">PANT1444_LOCUS16250</name>
</gene>
<feature type="signal peptide" evidence="1">
    <location>
        <begin position="1"/>
        <end position="16"/>
    </location>
</feature>
<protein>
    <submittedName>
        <fullName evidence="2">Uncharacterized protein</fullName>
    </submittedName>
</protein>
<evidence type="ECO:0000256" key="1">
    <source>
        <dbReference type="SAM" id="SignalP"/>
    </source>
</evidence>
<dbReference type="AlphaFoldDB" id="A0A7S0F396"/>